<dbReference type="Pfam" id="PF01381">
    <property type="entry name" value="HTH_3"/>
    <property type="match status" value="1"/>
</dbReference>
<gene>
    <name evidence="3" type="ORF">H8698_05065</name>
</gene>
<evidence type="ECO:0000313" key="4">
    <source>
        <dbReference type="Proteomes" id="UP000611762"/>
    </source>
</evidence>
<accession>A0A926DM29</accession>
<evidence type="ECO:0000313" key="3">
    <source>
        <dbReference type="EMBL" id="MBC8540341.1"/>
    </source>
</evidence>
<dbReference type="CDD" id="cd00093">
    <property type="entry name" value="HTH_XRE"/>
    <property type="match status" value="1"/>
</dbReference>
<dbReference type="GO" id="GO:0003677">
    <property type="term" value="F:DNA binding"/>
    <property type="evidence" value="ECO:0007669"/>
    <property type="project" value="UniProtKB-KW"/>
</dbReference>
<dbReference type="InterPro" id="IPR010982">
    <property type="entry name" value="Lambda_DNA-bd_dom_sf"/>
</dbReference>
<dbReference type="EMBL" id="JACRSU010000001">
    <property type="protein sequence ID" value="MBC8540341.1"/>
    <property type="molecule type" value="Genomic_DNA"/>
</dbReference>
<proteinExistence type="predicted"/>
<keyword evidence="1" id="KW-0238">DNA-binding</keyword>
<dbReference type="PROSITE" id="PS50943">
    <property type="entry name" value="HTH_CROC1"/>
    <property type="match status" value="1"/>
</dbReference>
<dbReference type="AlphaFoldDB" id="A0A926DM29"/>
<organism evidence="3 4">
    <name type="scientific">Congzhengia minquanensis</name>
    <dbReference type="NCBI Taxonomy" id="2763657"/>
    <lineage>
        <taxon>Bacteria</taxon>
        <taxon>Bacillati</taxon>
        <taxon>Bacillota</taxon>
        <taxon>Clostridia</taxon>
        <taxon>Eubacteriales</taxon>
        <taxon>Oscillospiraceae</taxon>
        <taxon>Congzhengia</taxon>
    </lineage>
</organism>
<dbReference type="PANTHER" id="PTHR46558">
    <property type="entry name" value="TRACRIPTIONAL REGULATORY PROTEIN-RELATED-RELATED"/>
    <property type="match status" value="1"/>
</dbReference>
<dbReference type="PANTHER" id="PTHR46558:SF11">
    <property type="entry name" value="HTH-TYPE TRANSCRIPTIONAL REGULATOR XRE"/>
    <property type="match status" value="1"/>
</dbReference>
<dbReference type="Proteomes" id="UP000611762">
    <property type="component" value="Unassembled WGS sequence"/>
</dbReference>
<evidence type="ECO:0000259" key="2">
    <source>
        <dbReference type="PROSITE" id="PS50943"/>
    </source>
</evidence>
<dbReference type="SMART" id="SM00530">
    <property type="entry name" value="HTH_XRE"/>
    <property type="match status" value="1"/>
</dbReference>
<name>A0A926DM29_9FIRM</name>
<evidence type="ECO:0000256" key="1">
    <source>
        <dbReference type="ARBA" id="ARBA00023125"/>
    </source>
</evidence>
<dbReference type="SUPFAM" id="SSF47413">
    <property type="entry name" value="lambda repressor-like DNA-binding domains"/>
    <property type="match status" value="1"/>
</dbReference>
<sequence>MNFSQRLQEIMKNNGITKFKLSKQLNVSPSTVANWLNGESRPNIERIRQIAEFFNVSTDFLLTGNNASSQQMLVSNESFEQLERILLDAFRKVSVSDKIAILQHAESLAHSRQIYDMIGDIPHNENFSFAENGNHTKSLLTPDDVRRIKALLKKYDEDNQ</sequence>
<dbReference type="Gene3D" id="1.10.260.40">
    <property type="entry name" value="lambda repressor-like DNA-binding domains"/>
    <property type="match status" value="1"/>
</dbReference>
<dbReference type="InterPro" id="IPR001387">
    <property type="entry name" value="Cro/C1-type_HTH"/>
</dbReference>
<comment type="caution">
    <text evidence="3">The sequence shown here is derived from an EMBL/GenBank/DDBJ whole genome shotgun (WGS) entry which is preliminary data.</text>
</comment>
<keyword evidence="4" id="KW-1185">Reference proteome</keyword>
<dbReference type="RefSeq" id="WP_249311450.1">
    <property type="nucleotide sequence ID" value="NZ_JACRSU010000001.1"/>
</dbReference>
<reference evidence="3" key="1">
    <citation type="submission" date="2020-08" db="EMBL/GenBank/DDBJ databases">
        <title>Genome public.</title>
        <authorList>
            <person name="Liu C."/>
            <person name="Sun Q."/>
        </authorList>
    </citation>
    <scope>NUCLEOTIDE SEQUENCE</scope>
    <source>
        <strain evidence="3">H8</strain>
    </source>
</reference>
<protein>
    <submittedName>
        <fullName evidence="3">Helix-turn-helix transcriptional regulator</fullName>
    </submittedName>
</protein>
<feature type="domain" description="HTH cro/C1-type" evidence="2">
    <location>
        <begin position="7"/>
        <end position="61"/>
    </location>
</feature>